<keyword evidence="3" id="KW-1185">Reference proteome</keyword>
<sequence>MRASSRSDVPVTERLGVAATSQPQVGGVVDGEAVAVRLGYVGPDFARFAIHDRHGEAAEPCHVDVLGEKFVPIPVTGHYHVTVEGPGDLRMELRGSLLGSAAAVDVQARHTARGLALELRNNGPHEAVLDLRALAHAEHEKRVQLAAGGAVPLFWPAPHGHYDLEVTASGDATFHRRILGKAEPDVVE</sequence>
<protein>
    <submittedName>
        <fullName evidence="2">Phospholipase domain-containing protein</fullName>
    </submittedName>
</protein>
<comment type="caution">
    <text evidence="2">The sequence shown here is derived from an EMBL/GenBank/DDBJ whole genome shotgun (WGS) entry which is preliminary data.</text>
</comment>
<gene>
    <name evidence="2" type="ORF">R4I43_06550</name>
</gene>
<evidence type="ECO:0000259" key="1">
    <source>
        <dbReference type="Pfam" id="PF05506"/>
    </source>
</evidence>
<evidence type="ECO:0000313" key="2">
    <source>
        <dbReference type="EMBL" id="MEB3367058.1"/>
    </source>
</evidence>
<dbReference type="Pfam" id="PF05506">
    <property type="entry name" value="PLipase_C_C"/>
    <property type="match status" value="1"/>
</dbReference>
<dbReference type="EMBL" id="JAWLNX010000003">
    <property type="protein sequence ID" value="MEB3367058.1"/>
    <property type="molecule type" value="Genomic_DNA"/>
</dbReference>
<accession>A0ABU6A676</accession>
<dbReference type="RefSeq" id="WP_324264601.1">
    <property type="nucleotide sequence ID" value="NZ_JAWLNX010000003.1"/>
</dbReference>
<evidence type="ECO:0000313" key="3">
    <source>
        <dbReference type="Proteomes" id="UP001327093"/>
    </source>
</evidence>
<name>A0ABU6A676_9PSEU</name>
<reference evidence="2 3" key="1">
    <citation type="submission" date="2023-10" db="EMBL/GenBank/DDBJ databases">
        <title>Saccharopolyspora sp. nov., isolated from mangrove soil.</title>
        <authorList>
            <person name="Lu Y."/>
            <person name="Liu W."/>
        </authorList>
    </citation>
    <scope>NUCLEOTIDE SEQUENCE [LARGE SCALE GENOMIC DNA]</scope>
    <source>
        <strain evidence="2 3">S2-29</strain>
    </source>
</reference>
<dbReference type="InterPro" id="IPR008475">
    <property type="entry name" value="PLipase_C_C"/>
</dbReference>
<organism evidence="2 3">
    <name type="scientific">Saccharopolyspora mangrovi</name>
    <dbReference type="NCBI Taxonomy" id="3082379"/>
    <lineage>
        <taxon>Bacteria</taxon>
        <taxon>Bacillati</taxon>
        <taxon>Actinomycetota</taxon>
        <taxon>Actinomycetes</taxon>
        <taxon>Pseudonocardiales</taxon>
        <taxon>Pseudonocardiaceae</taxon>
        <taxon>Saccharopolyspora</taxon>
    </lineage>
</organism>
<dbReference type="Proteomes" id="UP001327093">
    <property type="component" value="Unassembled WGS sequence"/>
</dbReference>
<feature type="domain" description="Bacterial phospholipase C C-terminal" evidence="1">
    <location>
        <begin position="105"/>
        <end position="180"/>
    </location>
</feature>
<proteinExistence type="predicted"/>